<proteinExistence type="predicted"/>
<dbReference type="InterPro" id="IPR036691">
    <property type="entry name" value="Endo/exonu/phosph_ase_sf"/>
</dbReference>
<evidence type="ECO:0000313" key="1">
    <source>
        <dbReference type="EMBL" id="KAL3279164.1"/>
    </source>
</evidence>
<keyword evidence="2" id="KW-1185">Reference proteome</keyword>
<dbReference type="AlphaFoldDB" id="A0ABD2NKU5"/>
<name>A0ABD2NKU5_9CUCU</name>
<protein>
    <submittedName>
        <fullName evidence="1">Uncharacterized protein</fullName>
    </submittedName>
</protein>
<dbReference type="Proteomes" id="UP001516400">
    <property type="component" value="Unassembled WGS sequence"/>
</dbReference>
<gene>
    <name evidence="1" type="ORF">HHI36_016678</name>
</gene>
<organism evidence="1 2">
    <name type="scientific">Cryptolaemus montrouzieri</name>
    <dbReference type="NCBI Taxonomy" id="559131"/>
    <lineage>
        <taxon>Eukaryota</taxon>
        <taxon>Metazoa</taxon>
        <taxon>Ecdysozoa</taxon>
        <taxon>Arthropoda</taxon>
        <taxon>Hexapoda</taxon>
        <taxon>Insecta</taxon>
        <taxon>Pterygota</taxon>
        <taxon>Neoptera</taxon>
        <taxon>Endopterygota</taxon>
        <taxon>Coleoptera</taxon>
        <taxon>Polyphaga</taxon>
        <taxon>Cucujiformia</taxon>
        <taxon>Coccinelloidea</taxon>
        <taxon>Coccinellidae</taxon>
        <taxon>Scymninae</taxon>
        <taxon>Scymnini</taxon>
        <taxon>Cryptolaemus</taxon>
    </lineage>
</organism>
<comment type="caution">
    <text evidence="1">The sequence shown here is derived from an EMBL/GenBank/DDBJ whole genome shotgun (WGS) entry which is preliminary data.</text>
</comment>
<dbReference type="EMBL" id="JABFTP020000124">
    <property type="protein sequence ID" value="KAL3279164.1"/>
    <property type="molecule type" value="Genomic_DNA"/>
</dbReference>
<evidence type="ECO:0000313" key="2">
    <source>
        <dbReference type="Proteomes" id="UP001516400"/>
    </source>
</evidence>
<accession>A0ABD2NKU5</accession>
<reference evidence="1 2" key="1">
    <citation type="journal article" date="2021" name="BMC Biol.">
        <title>Horizontally acquired antibacterial genes associated with adaptive radiation of ladybird beetles.</title>
        <authorList>
            <person name="Li H.S."/>
            <person name="Tang X.F."/>
            <person name="Huang Y.H."/>
            <person name="Xu Z.Y."/>
            <person name="Chen M.L."/>
            <person name="Du X.Y."/>
            <person name="Qiu B.Y."/>
            <person name="Chen P.T."/>
            <person name="Zhang W."/>
            <person name="Slipinski A."/>
            <person name="Escalona H.E."/>
            <person name="Waterhouse R.M."/>
            <person name="Zwick A."/>
            <person name="Pang H."/>
        </authorList>
    </citation>
    <scope>NUCLEOTIDE SEQUENCE [LARGE SCALE GENOMIC DNA]</scope>
    <source>
        <strain evidence="1">SYSU2018</strain>
    </source>
</reference>
<dbReference type="Gene3D" id="3.60.10.10">
    <property type="entry name" value="Endonuclease/exonuclease/phosphatase"/>
    <property type="match status" value="1"/>
</dbReference>
<sequence length="107" mass="11636">MVAPGYSIYRSQTNVGHSGACTYVGNEIIDEFVVAAFYVDVAGIDDIFLDISDKCGSTLTVGCIYRPRLCSHDRDMSELSASRNNLYVAGDFNLPVLQSPLEGGKTY</sequence>